<reference evidence="2" key="1">
    <citation type="submission" date="2014-06" db="EMBL/GenBank/DDBJ databases">
        <authorList>
            <person name="Le Roux Frederique"/>
        </authorList>
    </citation>
    <scope>NUCLEOTIDE SEQUENCE [LARGE SCALE GENOMIC DNA]</scope>
    <source>
        <strain evidence="2">J5-5</strain>
    </source>
</reference>
<evidence type="ECO:0000313" key="1">
    <source>
        <dbReference type="EMBL" id="CDT08298.1"/>
    </source>
</evidence>
<organism evidence="1 2">
    <name type="scientific">Vibrio crassostreae</name>
    <dbReference type="NCBI Taxonomy" id="246167"/>
    <lineage>
        <taxon>Bacteria</taxon>
        <taxon>Pseudomonadati</taxon>
        <taxon>Pseudomonadota</taxon>
        <taxon>Gammaproteobacteria</taxon>
        <taxon>Vibrionales</taxon>
        <taxon>Vibrionaceae</taxon>
        <taxon>Vibrio</taxon>
    </lineage>
</organism>
<dbReference type="Proteomes" id="UP000049495">
    <property type="component" value="Unassembled WGS sequence"/>
</dbReference>
<comment type="caution">
    <text evidence="1">The sequence shown here is derived from an EMBL/GenBank/DDBJ whole genome shotgun (WGS) entry which is preliminary data.</text>
</comment>
<proteinExistence type="predicted"/>
<protein>
    <submittedName>
        <fullName evidence="1">Uncharacterized protein</fullName>
    </submittedName>
</protein>
<dbReference type="AlphaFoldDB" id="A0A822MTY6"/>
<dbReference type="RefSeq" id="WP_055318805.1">
    <property type="nucleotide sequence ID" value="NZ_CAWQCV010000131.1"/>
</dbReference>
<sequence>MWTHPLPTQCPPQDAKPVNGTLKVYRLVETVPSTDKDWLPYSELEKIEPPKVPHEDFDDFVNCVKHGISVFTKLRCVKGKRKMKKFKGFKIIEGNITSNDGVVLQTYKPSHHTWWLKTDNPSVTFSEVIIDDK</sequence>
<dbReference type="EMBL" id="CCJV01000051">
    <property type="protein sequence ID" value="CDT08298.1"/>
    <property type="molecule type" value="Genomic_DNA"/>
</dbReference>
<gene>
    <name evidence="1" type="ORF">VCR5J5_1440002</name>
</gene>
<name>A0A822MTY6_9VIBR</name>
<accession>A0A822MTY6</accession>
<evidence type="ECO:0000313" key="2">
    <source>
        <dbReference type="Proteomes" id="UP000049495"/>
    </source>
</evidence>